<feature type="region of interest" description="Disordered" evidence="1">
    <location>
        <begin position="323"/>
        <end position="347"/>
    </location>
</feature>
<evidence type="ECO:0000313" key="4">
    <source>
        <dbReference type="Proteomes" id="UP001330812"/>
    </source>
</evidence>
<keyword evidence="2" id="KW-0812">Transmembrane</keyword>
<reference evidence="3 4" key="1">
    <citation type="journal article" date="2015" name="Int. J. Syst. Evol. Microbiol.">
        <title>Amycolatopsis rhabdoformis sp. nov., an actinomycete isolated from a tropical forest soil.</title>
        <authorList>
            <person name="Souza W.R."/>
            <person name="Silva R.E."/>
            <person name="Goodfellow M."/>
            <person name="Busarakam K."/>
            <person name="Figueiro F.S."/>
            <person name="Ferreira D."/>
            <person name="Rodrigues-Filho E."/>
            <person name="Moraes L.A.B."/>
            <person name="Zucchi T.D."/>
        </authorList>
    </citation>
    <scope>NUCLEOTIDE SEQUENCE [LARGE SCALE GENOMIC DNA]</scope>
    <source>
        <strain evidence="3 4">NCIMB 14900</strain>
    </source>
</reference>
<protein>
    <submittedName>
        <fullName evidence="3">Uncharacterized protein</fullName>
    </submittedName>
</protein>
<dbReference type="EMBL" id="CP142149">
    <property type="protein sequence ID" value="WSE29892.1"/>
    <property type="molecule type" value="Genomic_DNA"/>
</dbReference>
<keyword evidence="4" id="KW-1185">Reference proteome</keyword>
<feature type="transmembrane region" description="Helical" evidence="2">
    <location>
        <begin position="65"/>
        <end position="86"/>
    </location>
</feature>
<accession>A0ABZ1I6B8</accession>
<gene>
    <name evidence="3" type="ORF">VSH64_45085</name>
</gene>
<proteinExistence type="predicted"/>
<sequence length="347" mass="37610">MPRNDRLLVPMIPRQVNGIRDGRTVDEDGIENHPDLMDPDWQRHAEKEAWVGFRQDRRRAHRRKWVTMSAVVVVVVAGAGVGLYLWGRSGVEQSTGEAGPDAVAAVSTSVATTTTAPTDLPDYAHVDLTRPFDNTPAQNWTAGIAGLTVAPATKVGAFSAAQVKQAEDQVKQAITAAQFDPDTLDGHHPDKYVALLAPDDKGNVQTDPGGYVTYLADGLHLLPVPPRMTGTMTAKPRKAGELVLHTSYVVAYAFDPGTRVIYGPGDLEPFVRVEADYVVRSGSSWRSGSRGLWVEQMNRYLTGIACRKDHLLAPAFTSEDYTAASLSPEPGRFDPAKPVPTGDNCND</sequence>
<evidence type="ECO:0000313" key="3">
    <source>
        <dbReference type="EMBL" id="WSE29892.1"/>
    </source>
</evidence>
<organism evidence="3 4">
    <name type="scientific">Amycolatopsis rhabdoformis</name>
    <dbReference type="NCBI Taxonomy" id="1448059"/>
    <lineage>
        <taxon>Bacteria</taxon>
        <taxon>Bacillati</taxon>
        <taxon>Actinomycetota</taxon>
        <taxon>Actinomycetes</taxon>
        <taxon>Pseudonocardiales</taxon>
        <taxon>Pseudonocardiaceae</taxon>
        <taxon>Amycolatopsis</taxon>
    </lineage>
</organism>
<name>A0ABZ1I6B8_9PSEU</name>
<evidence type="ECO:0000256" key="2">
    <source>
        <dbReference type="SAM" id="Phobius"/>
    </source>
</evidence>
<keyword evidence="2" id="KW-0472">Membrane</keyword>
<dbReference type="RefSeq" id="WP_326568850.1">
    <property type="nucleotide sequence ID" value="NZ_CP142149.1"/>
</dbReference>
<dbReference type="Proteomes" id="UP001330812">
    <property type="component" value="Chromosome"/>
</dbReference>
<evidence type="ECO:0000256" key="1">
    <source>
        <dbReference type="SAM" id="MobiDB-lite"/>
    </source>
</evidence>
<keyword evidence="2" id="KW-1133">Transmembrane helix</keyword>